<feature type="transmembrane region" description="Helical" evidence="6">
    <location>
        <begin position="173"/>
        <end position="192"/>
    </location>
</feature>
<evidence type="ECO:0000259" key="8">
    <source>
        <dbReference type="PROSITE" id="PS50929"/>
    </source>
</evidence>
<keyword evidence="10" id="KW-1185">Reference proteome</keyword>
<feature type="transmembrane region" description="Helical" evidence="6">
    <location>
        <begin position="283"/>
        <end position="308"/>
    </location>
</feature>
<dbReference type="InterPro" id="IPR036640">
    <property type="entry name" value="ABC1_TM_sf"/>
</dbReference>
<evidence type="ECO:0000256" key="3">
    <source>
        <dbReference type="ARBA" id="ARBA00022989"/>
    </source>
</evidence>
<feature type="region of interest" description="Disordered" evidence="5">
    <location>
        <begin position="336"/>
        <end position="357"/>
    </location>
</feature>
<feature type="domain" description="ABC transmembrane type-1" evidence="8">
    <location>
        <begin position="35"/>
        <end position="316"/>
    </location>
</feature>
<dbReference type="PROSITE" id="PS00211">
    <property type="entry name" value="ABC_TRANSPORTER_1"/>
    <property type="match status" value="1"/>
</dbReference>
<dbReference type="PANTHER" id="PTHR43394:SF1">
    <property type="entry name" value="ATP-BINDING CASSETTE SUB-FAMILY B MEMBER 10, MITOCHONDRIAL"/>
    <property type="match status" value="1"/>
</dbReference>
<dbReference type="Gene3D" id="3.40.50.300">
    <property type="entry name" value="P-loop containing nucleotide triphosphate hydrolases"/>
    <property type="match status" value="1"/>
</dbReference>
<dbReference type="EMBL" id="JAGIQL010000097">
    <property type="protein sequence ID" value="MBP0460046.1"/>
    <property type="molecule type" value="Genomic_DNA"/>
</dbReference>
<keyword evidence="3 6" id="KW-1133">Transmembrane helix</keyword>
<evidence type="ECO:0000256" key="1">
    <source>
        <dbReference type="ARBA" id="ARBA00004651"/>
    </source>
</evidence>
<dbReference type="PROSITE" id="PS50893">
    <property type="entry name" value="ABC_TRANSPORTER_2"/>
    <property type="match status" value="1"/>
</dbReference>
<feature type="domain" description="ABC transporter" evidence="7">
    <location>
        <begin position="299"/>
        <end position="576"/>
    </location>
</feature>
<dbReference type="Gene3D" id="1.20.1560.10">
    <property type="entry name" value="ABC transporter type 1, transmembrane domain"/>
    <property type="match status" value="1"/>
</dbReference>
<dbReference type="GO" id="GO:0005524">
    <property type="term" value="F:ATP binding"/>
    <property type="evidence" value="ECO:0007669"/>
    <property type="project" value="UniProtKB-KW"/>
</dbReference>
<feature type="transmembrane region" description="Helical" evidence="6">
    <location>
        <begin position="34"/>
        <end position="51"/>
    </location>
</feature>
<evidence type="ECO:0000313" key="9">
    <source>
        <dbReference type="EMBL" id="MBP0460046.1"/>
    </source>
</evidence>
<protein>
    <submittedName>
        <fullName evidence="9">ABC transporter ATP-binding protein</fullName>
    </submittedName>
</protein>
<dbReference type="PANTHER" id="PTHR43394">
    <property type="entry name" value="ATP-DEPENDENT PERMEASE MDL1, MITOCHONDRIAL"/>
    <property type="match status" value="1"/>
</dbReference>
<dbReference type="GO" id="GO:0005886">
    <property type="term" value="C:plasma membrane"/>
    <property type="evidence" value="ECO:0007669"/>
    <property type="project" value="UniProtKB-SubCell"/>
</dbReference>
<dbReference type="InterPro" id="IPR027417">
    <property type="entry name" value="P-loop_NTPase"/>
</dbReference>
<dbReference type="Pfam" id="PF00005">
    <property type="entry name" value="ABC_tran"/>
    <property type="match status" value="1"/>
</dbReference>
<dbReference type="RefSeq" id="WP_209342341.1">
    <property type="nucleotide sequence ID" value="NZ_JAGIQL010000097.1"/>
</dbReference>
<dbReference type="SUPFAM" id="SSF90123">
    <property type="entry name" value="ABC transporter transmembrane region"/>
    <property type="match status" value="1"/>
</dbReference>
<gene>
    <name evidence="9" type="ORF">JFN87_21475</name>
</gene>
<dbReference type="InterPro" id="IPR003439">
    <property type="entry name" value="ABC_transporter-like_ATP-bd"/>
</dbReference>
<evidence type="ECO:0000259" key="7">
    <source>
        <dbReference type="PROSITE" id="PS50893"/>
    </source>
</evidence>
<accession>A0A940MGV0</accession>
<sequence length="581" mass="59837">MAVRPTPPEAAEAGACRSPARFLWWLVVSQRRRAALAALLGGSWMVLLALPPYLLSRAVDDGLRAGDGRALLGWAGAVLATGLLLAWLSIMRHRTMTRIRNDAALRTVRAVTRQALRLGASLPRHVTAGEVLTIGIGDVAAVATSMSVVGPGVGAVLCCLAVAAVLLSVSPPLALVVLLGVPVLALVLGPLLRGLQGPLSAYRDQQGLVAARVADLAAGLRVLGGLGGKEAYAARHRRESRALQAEGYRVASLTSWVDAAGAGLPALFLAVVVWLAARAAAQGAISVGDLVAVYGYVAVLVVPVSFFIEGGHEVSEGLVAARRVVRFLGLAPEDADAADGDGDADEAEPPAAPPAGPAVLYDPGSGVEVAPGLLTALVCAPSAGSAAVVDRLGRFTPSGATWGGTRLDAVPLAAVRERIVVADNEAHLFSGTLRSSVEGRAPRARAALERALHAAAAEDIAASLPGGLDAPLDDMGRNVSGGQRQRLRLARALLADPEVLLAVEPTSAVDAHTEALLAARLRDARAGRTTVVTTTSPLVLDQADVVCHLVDGRVAATGTHRELLADERYRALVARDPEEAP</sequence>
<comment type="caution">
    <text evidence="9">The sequence shown here is derived from an EMBL/GenBank/DDBJ whole genome shotgun (WGS) entry which is preliminary data.</text>
</comment>
<dbReference type="GO" id="GO:0015421">
    <property type="term" value="F:ABC-type oligopeptide transporter activity"/>
    <property type="evidence" value="ECO:0007669"/>
    <property type="project" value="TreeGrafter"/>
</dbReference>
<feature type="transmembrane region" description="Helical" evidence="6">
    <location>
        <begin position="71"/>
        <end position="90"/>
    </location>
</feature>
<keyword evidence="9" id="KW-0547">Nucleotide-binding</keyword>
<dbReference type="InterPro" id="IPR039421">
    <property type="entry name" value="Type_1_exporter"/>
</dbReference>
<dbReference type="AlphaFoldDB" id="A0A940MGV0"/>
<feature type="compositionally biased region" description="Acidic residues" evidence="5">
    <location>
        <begin position="336"/>
        <end position="348"/>
    </location>
</feature>
<keyword evidence="2 6" id="KW-0812">Transmembrane</keyword>
<comment type="subcellular location">
    <subcellularLocation>
        <location evidence="1">Cell membrane</location>
        <topology evidence="1">Multi-pass membrane protein</topology>
    </subcellularLocation>
</comment>
<keyword evidence="4 6" id="KW-0472">Membrane</keyword>
<dbReference type="InterPro" id="IPR017871">
    <property type="entry name" value="ABC_transporter-like_CS"/>
</dbReference>
<organism evidence="9 10">
    <name type="scientific">Streptomyces montanisoli</name>
    <dbReference type="NCBI Taxonomy" id="2798581"/>
    <lineage>
        <taxon>Bacteria</taxon>
        <taxon>Bacillati</taxon>
        <taxon>Actinomycetota</taxon>
        <taxon>Actinomycetes</taxon>
        <taxon>Kitasatosporales</taxon>
        <taxon>Streptomycetaceae</taxon>
        <taxon>Streptomyces</taxon>
    </lineage>
</organism>
<evidence type="ECO:0000256" key="4">
    <source>
        <dbReference type="ARBA" id="ARBA00023136"/>
    </source>
</evidence>
<evidence type="ECO:0000256" key="6">
    <source>
        <dbReference type="SAM" id="Phobius"/>
    </source>
</evidence>
<dbReference type="InterPro" id="IPR011527">
    <property type="entry name" value="ABC1_TM_dom"/>
</dbReference>
<evidence type="ECO:0000313" key="10">
    <source>
        <dbReference type="Proteomes" id="UP000670475"/>
    </source>
</evidence>
<feature type="transmembrane region" description="Helical" evidence="6">
    <location>
        <begin position="148"/>
        <end position="167"/>
    </location>
</feature>
<feature type="transmembrane region" description="Helical" evidence="6">
    <location>
        <begin position="256"/>
        <end position="277"/>
    </location>
</feature>
<reference evidence="9" key="1">
    <citation type="submission" date="2021-03" db="EMBL/GenBank/DDBJ databases">
        <title>Whole genome sequence of Streptomyces bomunensis MMS17-BM035.</title>
        <authorList>
            <person name="Lee J.H."/>
        </authorList>
    </citation>
    <scope>NUCLEOTIDE SEQUENCE</scope>
    <source>
        <strain evidence="9">MMS17-BM035</strain>
    </source>
</reference>
<dbReference type="PROSITE" id="PS50929">
    <property type="entry name" value="ABC_TM1F"/>
    <property type="match status" value="1"/>
</dbReference>
<dbReference type="Pfam" id="PF00664">
    <property type="entry name" value="ABC_membrane"/>
    <property type="match status" value="1"/>
</dbReference>
<proteinExistence type="predicted"/>
<dbReference type="GO" id="GO:0016887">
    <property type="term" value="F:ATP hydrolysis activity"/>
    <property type="evidence" value="ECO:0007669"/>
    <property type="project" value="InterPro"/>
</dbReference>
<keyword evidence="9" id="KW-0067">ATP-binding</keyword>
<evidence type="ECO:0000256" key="2">
    <source>
        <dbReference type="ARBA" id="ARBA00022692"/>
    </source>
</evidence>
<name>A0A940MGV0_9ACTN</name>
<dbReference type="SUPFAM" id="SSF52540">
    <property type="entry name" value="P-loop containing nucleoside triphosphate hydrolases"/>
    <property type="match status" value="1"/>
</dbReference>
<dbReference type="Proteomes" id="UP000670475">
    <property type="component" value="Unassembled WGS sequence"/>
</dbReference>
<evidence type="ECO:0000256" key="5">
    <source>
        <dbReference type="SAM" id="MobiDB-lite"/>
    </source>
</evidence>